<dbReference type="AlphaFoldDB" id="A0AAN7B4F3"/>
<evidence type="ECO:0000256" key="1">
    <source>
        <dbReference type="SAM" id="MobiDB-lite"/>
    </source>
</evidence>
<dbReference type="InterPro" id="IPR054464">
    <property type="entry name" value="ULD_fung"/>
</dbReference>
<dbReference type="PANTHER" id="PTHR38886">
    <property type="entry name" value="SESA DOMAIN-CONTAINING PROTEIN"/>
    <property type="match status" value="1"/>
</dbReference>
<dbReference type="PANTHER" id="PTHR38886:SF1">
    <property type="entry name" value="NACHT-NTPASE AND P-LOOP NTPASES N-TERMINAL DOMAIN-CONTAINING PROTEIN"/>
    <property type="match status" value="1"/>
</dbReference>
<feature type="region of interest" description="Disordered" evidence="1">
    <location>
        <begin position="389"/>
        <end position="448"/>
    </location>
</feature>
<dbReference type="EMBL" id="MU858172">
    <property type="protein sequence ID" value="KAK4210533.1"/>
    <property type="molecule type" value="Genomic_DNA"/>
</dbReference>
<sequence length="501" mass="56749">MELALTFGSFGDLLALGILVKDIIVCLDDCRGSSKAYQDLVRSLTILGSAIQEVDSIFRSPRRVTVAPCLCESASKSIVQIQQTLKGFNEKLQKFRPSLIPGGSGNRLKDVARKVQFKMDEKDIEKFKGQVTGYTVTLRMLMEAMTLHLLDRNHDEVIDAIAAAGRETRQDNKRELESTRRTLMSCVTGIGRQLLEKVASLTQTTLEIRQSASHIASTVLSLSLELASFRLLLTSFQQRAPEDRYYFTIQDAIGREFPIHLNTITTWDAFAFVLSEKFRDARGARRVRMRRYRLIEQAIRREIDQSKAWDKAFLPHQKIVISLLCKDAEAKAEHGTPGGHLATCPWCKTQSGSDTSTQVQCQGCNMFFTRVVELEDIVLPPQPSTGWRAPEFGRVSFDVPRPSDEATAKRKRRHDHDSWERAQKRPKYATLGHRKRNRDGDEDMDLESDDEDINGLVRVTVVSRRKRIKVFKIPNQDPGAPSFQPLKPPVPTFISCLMIFP</sequence>
<evidence type="ECO:0000259" key="2">
    <source>
        <dbReference type="Pfam" id="PF22893"/>
    </source>
</evidence>
<feature type="domain" description="Ubiquitin-like" evidence="2">
    <location>
        <begin position="247"/>
        <end position="324"/>
    </location>
</feature>
<organism evidence="3 4">
    <name type="scientific">Rhypophila decipiens</name>
    <dbReference type="NCBI Taxonomy" id="261697"/>
    <lineage>
        <taxon>Eukaryota</taxon>
        <taxon>Fungi</taxon>
        <taxon>Dikarya</taxon>
        <taxon>Ascomycota</taxon>
        <taxon>Pezizomycotina</taxon>
        <taxon>Sordariomycetes</taxon>
        <taxon>Sordariomycetidae</taxon>
        <taxon>Sordariales</taxon>
        <taxon>Naviculisporaceae</taxon>
        <taxon>Rhypophila</taxon>
    </lineage>
</organism>
<reference evidence="3" key="1">
    <citation type="journal article" date="2023" name="Mol. Phylogenet. Evol.">
        <title>Genome-scale phylogeny and comparative genomics of the fungal order Sordariales.</title>
        <authorList>
            <person name="Hensen N."/>
            <person name="Bonometti L."/>
            <person name="Westerberg I."/>
            <person name="Brannstrom I.O."/>
            <person name="Guillou S."/>
            <person name="Cros-Aarteil S."/>
            <person name="Calhoun S."/>
            <person name="Haridas S."/>
            <person name="Kuo A."/>
            <person name="Mondo S."/>
            <person name="Pangilinan J."/>
            <person name="Riley R."/>
            <person name="LaButti K."/>
            <person name="Andreopoulos B."/>
            <person name="Lipzen A."/>
            <person name="Chen C."/>
            <person name="Yan M."/>
            <person name="Daum C."/>
            <person name="Ng V."/>
            <person name="Clum A."/>
            <person name="Steindorff A."/>
            <person name="Ohm R.A."/>
            <person name="Martin F."/>
            <person name="Silar P."/>
            <person name="Natvig D.O."/>
            <person name="Lalanne C."/>
            <person name="Gautier V."/>
            <person name="Ament-Velasquez S.L."/>
            <person name="Kruys A."/>
            <person name="Hutchinson M.I."/>
            <person name="Powell A.J."/>
            <person name="Barry K."/>
            <person name="Miller A.N."/>
            <person name="Grigoriev I.V."/>
            <person name="Debuchy R."/>
            <person name="Gladieux P."/>
            <person name="Hiltunen Thoren M."/>
            <person name="Johannesson H."/>
        </authorList>
    </citation>
    <scope>NUCLEOTIDE SEQUENCE</scope>
    <source>
        <strain evidence="3">PSN293</strain>
    </source>
</reference>
<evidence type="ECO:0000313" key="4">
    <source>
        <dbReference type="Proteomes" id="UP001301769"/>
    </source>
</evidence>
<protein>
    <recommendedName>
        <fullName evidence="2">Ubiquitin-like domain-containing protein</fullName>
    </recommendedName>
</protein>
<dbReference type="Proteomes" id="UP001301769">
    <property type="component" value="Unassembled WGS sequence"/>
</dbReference>
<feature type="compositionally biased region" description="Basic residues" evidence="1">
    <location>
        <begin position="424"/>
        <end position="437"/>
    </location>
</feature>
<keyword evidence="4" id="KW-1185">Reference proteome</keyword>
<evidence type="ECO:0000313" key="3">
    <source>
        <dbReference type="EMBL" id="KAK4210533.1"/>
    </source>
</evidence>
<accession>A0AAN7B4F3</accession>
<reference evidence="3" key="2">
    <citation type="submission" date="2023-05" db="EMBL/GenBank/DDBJ databases">
        <authorList>
            <consortium name="Lawrence Berkeley National Laboratory"/>
            <person name="Steindorff A."/>
            <person name="Hensen N."/>
            <person name="Bonometti L."/>
            <person name="Westerberg I."/>
            <person name="Brannstrom I.O."/>
            <person name="Guillou S."/>
            <person name="Cros-Aarteil S."/>
            <person name="Calhoun S."/>
            <person name="Haridas S."/>
            <person name="Kuo A."/>
            <person name="Mondo S."/>
            <person name="Pangilinan J."/>
            <person name="Riley R."/>
            <person name="Labutti K."/>
            <person name="Andreopoulos B."/>
            <person name="Lipzen A."/>
            <person name="Chen C."/>
            <person name="Yanf M."/>
            <person name="Daum C."/>
            <person name="Ng V."/>
            <person name="Clum A."/>
            <person name="Ohm R."/>
            <person name="Martin F."/>
            <person name="Silar P."/>
            <person name="Natvig D."/>
            <person name="Lalanne C."/>
            <person name="Gautier V."/>
            <person name="Ament-Velasquez S.L."/>
            <person name="Kruys A."/>
            <person name="Hutchinson M.I."/>
            <person name="Powell A.J."/>
            <person name="Barry K."/>
            <person name="Miller A.N."/>
            <person name="Grigoriev I.V."/>
            <person name="Debuchy R."/>
            <person name="Gladieux P."/>
            <person name="Thoren M.H."/>
            <person name="Johannesson H."/>
        </authorList>
    </citation>
    <scope>NUCLEOTIDE SEQUENCE</scope>
    <source>
        <strain evidence="3">PSN293</strain>
    </source>
</reference>
<name>A0AAN7B4F3_9PEZI</name>
<gene>
    <name evidence="3" type="ORF">QBC37DRAFT_292254</name>
</gene>
<dbReference type="Pfam" id="PF22893">
    <property type="entry name" value="ULD_2"/>
    <property type="match status" value="1"/>
</dbReference>
<comment type="caution">
    <text evidence="3">The sequence shown here is derived from an EMBL/GenBank/DDBJ whole genome shotgun (WGS) entry which is preliminary data.</text>
</comment>
<proteinExistence type="predicted"/>